<feature type="region of interest" description="Disordered" evidence="1">
    <location>
        <begin position="1"/>
        <end position="38"/>
    </location>
</feature>
<dbReference type="EMBL" id="BKCJ010068349">
    <property type="protein sequence ID" value="GEW66642.1"/>
    <property type="molecule type" value="Genomic_DNA"/>
</dbReference>
<name>A0A699H474_TANCI</name>
<proteinExistence type="predicted"/>
<dbReference type="CDD" id="cd09272">
    <property type="entry name" value="RNase_HI_RT_Ty1"/>
    <property type="match status" value="1"/>
</dbReference>
<accession>A0A699H474</accession>
<dbReference type="PANTHER" id="PTHR11439:SF442">
    <property type="entry name" value="CYSTEINE-RICH RLK (RECEPTOR-LIKE PROTEIN KINASE) 8"/>
    <property type="match status" value="1"/>
</dbReference>
<dbReference type="PANTHER" id="PTHR11439">
    <property type="entry name" value="GAG-POL-RELATED RETROTRANSPOSON"/>
    <property type="match status" value="1"/>
</dbReference>
<evidence type="ECO:0000256" key="1">
    <source>
        <dbReference type="SAM" id="MobiDB-lite"/>
    </source>
</evidence>
<protein>
    <submittedName>
        <fullName evidence="3">Retrovirus-related Pol polyprotein from transposon TNT 1-94</fullName>
    </submittedName>
</protein>
<evidence type="ECO:0000259" key="2">
    <source>
        <dbReference type="Pfam" id="PF07727"/>
    </source>
</evidence>
<dbReference type="AlphaFoldDB" id="A0A699H474"/>
<feature type="domain" description="Reverse transcriptase Ty1/copia-type" evidence="2">
    <location>
        <begin position="233"/>
        <end position="342"/>
    </location>
</feature>
<dbReference type="InterPro" id="IPR013103">
    <property type="entry name" value="RVT_2"/>
</dbReference>
<organism evidence="3">
    <name type="scientific">Tanacetum cinerariifolium</name>
    <name type="common">Dalmatian daisy</name>
    <name type="synonym">Chrysanthemum cinerariifolium</name>
    <dbReference type="NCBI Taxonomy" id="118510"/>
    <lineage>
        <taxon>Eukaryota</taxon>
        <taxon>Viridiplantae</taxon>
        <taxon>Streptophyta</taxon>
        <taxon>Embryophyta</taxon>
        <taxon>Tracheophyta</taxon>
        <taxon>Spermatophyta</taxon>
        <taxon>Magnoliopsida</taxon>
        <taxon>eudicotyledons</taxon>
        <taxon>Gunneridae</taxon>
        <taxon>Pentapetalae</taxon>
        <taxon>asterids</taxon>
        <taxon>campanulids</taxon>
        <taxon>Asterales</taxon>
        <taxon>Asteraceae</taxon>
        <taxon>Asteroideae</taxon>
        <taxon>Anthemideae</taxon>
        <taxon>Anthemidinae</taxon>
        <taxon>Tanacetum</taxon>
    </lineage>
</organism>
<comment type="caution">
    <text evidence="3">The sequence shown here is derived from an EMBL/GenBank/DDBJ whole genome shotgun (WGS) entry which is preliminary data.</text>
</comment>
<sequence length="560" mass="63639">MKHTKPKTQDSLDKSVSGTATICETEPITPSVPTEVKNTEQELKINELTKLVRMTSDHEMYTASLKRNENYNAQPYQYASSSKQILKAKAKPFLPCTHYGFNDHRPDDCRNYLECGICGSYDHFTSRHNRVIHIRGGILAESSKSSESSIGVKYNTYGSTVHSTTDHNDFDHFKREPRRNDVYVLDMSSLTPNEACFFTKASESINWLWPKRPVSSMSINHEKYTIVIVDEYSRNKKDEHAITTKNKARLVAQGYSQKERINYDETFTPVVRMEAIRIFLAFATYMNFKVYQINFKSAFLNGKLKEKVYVKQPLCFESSEFPGYVCKPDKALYGLKQAPKACSSVKTLMVPPNNLGLDLAGKQVNETLYRGMIRIFKYLKGTLTLGLYYPKCSGFDPKGYSDSNYAGCNMDKKSTSGACQIVSGKLVCWSAKKQQSVALSSVEAEYVVVAACCASILWMKSQLSDYDIHYKMVPIFCDNTSAIAISNNPVLHSRTKHIDIRYHFIRDHIFKGDIELQFILIEYHLADIFTKPLGEPTITRLKAELCMLNIDLSVSLTKHV</sequence>
<reference evidence="3" key="1">
    <citation type="journal article" date="2019" name="Sci. Rep.">
        <title>Draft genome of Tanacetum cinerariifolium, the natural source of mosquito coil.</title>
        <authorList>
            <person name="Yamashiro T."/>
            <person name="Shiraishi A."/>
            <person name="Satake H."/>
            <person name="Nakayama K."/>
        </authorList>
    </citation>
    <scope>NUCLEOTIDE SEQUENCE</scope>
</reference>
<evidence type="ECO:0000313" key="3">
    <source>
        <dbReference type="EMBL" id="GEW66642.1"/>
    </source>
</evidence>
<gene>
    <name evidence="3" type="ORF">Tci_238618</name>
</gene>
<dbReference type="Pfam" id="PF07727">
    <property type="entry name" value="RVT_2"/>
    <property type="match status" value="1"/>
</dbReference>